<name>A0A0F9NK91_9ZZZZ</name>
<gene>
    <name evidence="1" type="ORF">LCGC14_1017030</name>
</gene>
<organism evidence="1">
    <name type="scientific">marine sediment metagenome</name>
    <dbReference type="NCBI Taxonomy" id="412755"/>
    <lineage>
        <taxon>unclassified sequences</taxon>
        <taxon>metagenomes</taxon>
        <taxon>ecological metagenomes</taxon>
    </lineage>
</organism>
<sequence length="79" mass="9025">MRKLLTISILVLIASCDHQHWYSCTFDHMPGLYEVSNHDLEKTGEIVFTQKGGRRYALKREYLIACVALGQLDSGPEKE</sequence>
<accession>A0A0F9NK91</accession>
<dbReference type="EMBL" id="LAZR01004037">
    <property type="protein sequence ID" value="KKN12392.1"/>
    <property type="molecule type" value="Genomic_DNA"/>
</dbReference>
<dbReference type="AlphaFoldDB" id="A0A0F9NK91"/>
<protein>
    <submittedName>
        <fullName evidence="1">Uncharacterized protein</fullName>
    </submittedName>
</protein>
<proteinExistence type="predicted"/>
<dbReference type="PROSITE" id="PS51257">
    <property type="entry name" value="PROKAR_LIPOPROTEIN"/>
    <property type="match status" value="1"/>
</dbReference>
<reference evidence="1" key="1">
    <citation type="journal article" date="2015" name="Nature">
        <title>Complex archaea that bridge the gap between prokaryotes and eukaryotes.</title>
        <authorList>
            <person name="Spang A."/>
            <person name="Saw J.H."/>
            <person name="Jorgensen S.L."/>
            <person name="Zaremba-Niedzwiedzka K."/>
            <person name="Martijn J."/>
            <person name="Lind A.E."/>
            <person name="van Eijk R."/>
            <person name="Schleper C."/>
            <person name="Guy L."/>
            <person name="Ettema T.J."/>
        </authorList>
    </citation>
    <scope>NUCLEOTIDE SEQUENCE</scope>
</reference>
<evidence type="ECO:0000313" key="1">
    <source>
        <dbReference type="EMBL" id="KKN12392.1"/>
    </source>
</evidence>
<comment type="caution">
    <text evidence="1">The sequence shown here is derived from an EMBL/GenBank/DDBJ whole genome shotgun (WGS) entry which is preliminary data.</text>
</comment>